<dbReference type="EMBL" id="SPHZ02000012">
    <property type="protein sequence ID" value="KAF0887742.1"/>
    <property type="molecule type" value="Genomic_DNA"/>
</dbReference>
<protein>
    <submittedName>
        <fullName evidence="1">Uncharacterized protein</fullName>
    </submittedName>
</protein>
<evidence type="ECO:0000313" key="1">
    <source>
        <dbReference type="EMBL" id="KAF0887742.1"/>
    </source>
</evidence>
<organism evidence="1 2">
    <name type="scientific">Oryza meyeriana var. granulata</name>
    <dbReference type="NCBI Taxonomy" id="110450"/>
    <lineage>
        <taxon>Eukaryota</taxon>
        <taxon>Viridiplantae</taxon>
        <taxon>Streptophyta</taxon>
        <taxon>Embryophyta</taxon>
        <taxon>Tracheophyta</taxon>
        <taxon>Spermatophyta</taxon>
        <taxon>Magnoliopsida</taxon>
        <taxon>Liliopsida</taxon>
        <taxon>Poales</taxon>
        <taxon>Poaceae</taxon>
        <taxon>BOP clade</taxon>
        <taxon>Oryzoideae</taxon>
        <taxon>Oryzeae</taxon>
        <taxon>Oryzinae</taxon>
        <taxon>Oryza</taxon>
        <taxon>Oryza meyeriana</taxon>
    </lineage>
</organism>
<comment type="caution">
    <text evidence="1">The sequence shown here is derived from an EMBL/GenBank/DDBJ whole genome shotgun (WGS) entry which is preliminary data.</text>
</comment>
<sequence length="67" mass="8055">MARPLPNLHELERKGINEHHSYKIQRRSEMLLLDQVPGSYNLENNESYKRSFREMEFSTLRRLVPQA</sequence>
<proteinExistence type="predicted"/>
<name>A0A6G1BIS8_9ORYZ</name>
<reference evidence="1 2" key="1">
    <citation type="submission" date="2019-11" db="EMBL/GenBank/DDBJ databases">
        <title>Whole genome sequence of Oryza granulata.</title>
        <authorList>
            <person name="Li W."/>
        </authorList>
    </citation>
    <scope>NUCLEOTIDE SEQUENCE [LARGE SCALE GENOMIC DNA]</scope>
    <source>
        <strain evidence="2">cv. Menghai</strain>
        <tissue evidence="1">Leaf</tissue>
    </source>
</reference>
<evidence type="ECO:0000313" key="2">
    <source>
        <dbReference type="Proteomes" id="UP000479710"/>
    </source>
</evidence>
<gene>
    <name evidence="1" type="ORF">E2562_003975</name>
</gene>
<keyword evidence="2" id="KW-1185">Reference proteome</keyword>
<dbReference type="AlphaFoldDB" id="A0A6G1BIS8"/>
<dbReference type="Proteomes" id="UP000479710">
    <property type="component" value="Unassembled WGS sequence"/>
</dbReference>
<accession>A0A6G1BIS8</accession>